<organism evidence="3 4">
    <name type="scientific">Trichogramma brassicae</name>
    <dbReference type="NCBI Taxonomy" id="86971"/>
    <lineage>
        <taxon>Eukaryota</taxon>
        <taxon>Metazoa</taxon>
        <taxon>Ecdysozoa</taxon>
        <taxon>Arthropoda</taxon>
        <taxon>Hexapoda</taxon>
        <taxon>Insecta</taxon>
        <taxon>Pterygota</taxon>
        <taxon>Neoptera</taxon>
        <taxon>Endopterygota</taxon>
        <taxon>Hymenoptera</taxon>
        <taxon>Apocrita</taxon>
        <taxon>Proctotrupomorpha</taxon>
        <taxon>Chalcidoidea</taxon>
        <taxon>Trichogrammatidae</taxon>
        <taxon>Trichogramma</taxon>
    </lineage>
</organism>
<protein>
    <recommendedName>
        <fullName evidence="2">Endonuclease/exonuclease/phosphatase domain-containing protein</fullName>
    </recommendedName>
</protein>
<feature type="compositionally biased region" description="Polar residues" evidence="1">
    <location>
        <begin position="626"/>
        <end position="647"/>
    </location>
</feature>
<feature type="domain" description="Endonuclease/exonuclease/phosphatase" evidence="2">
    <location>
        <begin position="113"/>
        <end position="178"/>
    </location>
</feature>
<dbReference type="InterPro" id="IPR036691">
    <property type="entry name" value="Endo/exonu/phosph_ase_sf"/>
</dbReference>
<dbReference type="InterPro" id="IPR005135">
    <property type="entry name" value="Endo/exonuclease/phosphatase"/>
</dbReference>
<dbReference type="Pfam" id="PF14529">
    <property type="entry name" value="Exo_endo_phos_2"/>
    <property type="match status" value="1"/>
</dbReference>
<dbReference type="Gene3D" id="3.60.10.10">
    <property type="entry name" value="Endonuclease/exonuclease/phosphatase"/>
    <property type="match status" value="1"/>
</dbReference>
<dbReference type="AlphaFoldDB" id="A0A6H5I8R8"/>
<dbReference type="Proteomes" id="UP000479190">
    <property type="component" value="Unassembled WGS sequence"/>
</dbReference>
<evidence type="ECO:0000313" key="3">
    <source>
        <dbReference type="EMBL" id="CAB0034373.1"/>
    </source>
</evidence>
<dbReference type="InterPro" id="IPR052560">
    <property type="entry name" value="RdDP_mobile_element"/>
</dbReference>
<feature type="region of interest" description="Disordered" evidence="1">
    <location>
        <begin position="625"/>
        <end position="657"/>
    </location>
</feature>
<dbReference type="GO" id="GO:0003824">
    <property type="term" value="F:catalytic activity"/>
    <property type="evidence" value="ECO:0007669"/>
    <property type="project" value="InterPro"/>
</dbReference>
<evidence type="ECO:0000256" key="1">
    <source>
        <dbReference type="SAM" id="MobiDB-lite"/>
    </source>
</evidence>
<keyword evidence="4" id="KW-1185">Reference proteome</keyword>
<name>A0A6H5I8R8_9HYME</name>
<dbReference type="SUPFAM" id="SSF56219">
    <property type="entry name" value="DNase I-like"/>
    <property type="match status" value="1"/>
</dbReference>
<gene>
    <name evidence="3" type="ORF">TBRA_LOCUS6271</name>
</gene>
<feature type="compositionally biased region" description="Basic and acidic residues" evidence="1">
    <location>
        <begin position="367"/>
        <end position="387"/>
    </location>
</feature>
<evidence type="ECO:0000313" key="4">
    <source>
        <dbReference type="Proteomes" id="UP000479190"/>
    </source>
</evidence>
<evidence type="ECO:0000259" key="2">
    <source>
        <dbReference type="Pfam" id="PF14529"/>
    </source>
</evidence>
<feature type="region of interest" description="Disordered" evidence="1">
    <location>
        <begin position="364"/>
        <end position="387"/>
    </location>
</feature>
<dbReference type="PANTHER" id="PTHR36688:SF2">
    <property type="entry name" value="ENDONUCLEASE_EXONUCLEASE_PHOSPHATASE DOMAIN-CONTAINING PROTEIN"/>
    <property type="match status" value="1"/>
</dbReference>
<sequence length="828" mass="92882">MTTNRDLRRMQINKPDLDLSSFKLTQHASRRSTMKFDCMQSPHELILAIHEPATSNGKVTGFGLGVTLVYDKPKTGAAIIGFNKEISIMKMTEFCEVDISCAELTGSFGTLILVSLYCKYNRKTRLFIRKLKKIVDARANREIVICVDLNARSPMWGASSTNENEEKFEQFLAESDKVETLKGDARFCVERANWEKYTESLLESKVNIRATITEHAVDVNKIADAISGSIVEACNDAIPTSTGKYKQQAWWTSSLRIAKKKIERLRSLYVASMTEGRKAFSIEQLRNNYQIQRKLYQKEIRTTKKKSWEKFVTKVSGQNVWGLPYKIATGKVKQRKPLLSLRRQDGSMTESWSQTAKALLDALVPDDSPRRDDRPQQRLRAKADARSNGEDAADFTCREVWNAMQRNTSGKSPGADLVIPEALKNALIILPEITDLFNKCLASGKIPSAWKKGVVVPILKPEKDEALAKSYRPICLLSLIGKTFEKKVLANDTAAKKREDARLLDEWQTRWDRSSTGRTTHEFFPSIARRLKYSIELDYYVTQFLTDHGGFAYYLHTFNAKNFTRDSDECDCGQTETADHILFECPLIRRMRRSLVKAAVEITGSWPCATENLVSDKRIFKEFKSSENGTSSGHTGKDTGSCSTPTASGVIGDRSRNARETRIHRSATCRLACDSRCRWPRPLARGRCVMPGVAVVHFSLVGRRDPLGVGQRPGRLTVAQLSRVLAPRTAGVSRPDCPTVEIFVNKVLGRVLSASRLVDRLASLGFTDLVPLPGAWLAVKSAMSSDWLLDYLSATLLLWVLLGSVLKHGPRSLTRTRVTGNFSRNSLA</sequence>
<dbReference type="EMBL" id="CADCXV010000740">
    <property type="protein sequence ID" value="CAB0034373.1"/>
    <property type="molecule type" value="Genomic_DNA"/>
</dbReference>
<dbReference type="OrthoDB" id="7554095at2759"/>
<reference evidence="3 4" key="1">
    <citation type="submission" date="2020-02" db="EMBL/GenBank/DDBJ databases">
        <authorList>
            <person name="Ferguson B K."/>
        </authorList>
    </citation>
    <scope>NUCLEOTIDE SEQUENCE [LARGE SCALE GENOMIC DNA]</scope>
</reference>
<dbReference type="PANTHER" id="PTHR36688">
    <property type="entry name" value="ENDO/EXONUCLEASE/PHOSPHATASE DOMAIN-CONTAINING PROTEIN"/>
    <property type="match status" value="1"/>
</dbReference>
<accession>A0A6H5I8R8</accession>
<proteinExistence type="predicted"/>